<sequence>MSEYKITFEKSAVKFKAVSILPDGTDIKKLKGYDLYRMRIGNVRVIYSINKEVKIINIENIDNRGDIYKKY</sequence>
<evidence type="ECO:0000313" key="2">
    <source>
        <dbReference type="Proteomes" id="UP000261111"/>
    </source>
</evidence>
<dbReference type="Gene3D" id="3.30.2310.20">
    <property type="entry name" value="RelE-like"/>
    <property type="match status" value="1"/>
</dbReference>
<dbReference type="PANTHER" id="PTHR38813">
    <property type="match status" value="1"/>
</dbReference>
<evidence type="ECO:0000313" key="1">
    <source>
        <dbReference type="EMBL" id="RGC25799.1"/>
    </source>
</evidence>
<dbReference type="PANTHER" id="PTHR38813:SF1">
    <property type="entry name" value="TOXIN RELE1-RELATED"/>
    <property type="match status" value="1"/>
</dbReference>
<protein>
    <submittedName>
        <fullName evidence="1">Type II toxin-antitoxin system RelE/ParE family toxin</fullName>
    </submittedName>
</protein>
<dbReference type="InterPro" id="IPR052747">
    <property type="entry name" value="TA_system_RelE_toxin"/>
</dbReference>
<accession>A0A3E2WGK2</accession>
<dbReference type="RefSeq" id="WP_025656433.1">
    <property type="nucleotide sequence ID" value="NZ_QVIA01000030.1"/>
</dbReference>
<name>A0A3E2WGK2_9FIRM</name>
<dbReference type="EMBL" id="QVIA01000030">
    <property type="protein sequence ID" value="RGC25799.1"/>
    <property type="molecule type" value="Genomic_DNA"/>
</dbReference>
<dbReference type="GeneID" id="93335416"/>
<organism evidence="1 2">
    <name type="scientific">Hungatella hathewayi</name>
    <dbReference type="NCBI Taxonomy" id="154046"/>
    <lineage>
        <taxon>Bacteria</taxon>
        <taxon>Bacillati</taxon>
        <taxon>Bacillota</taxon>
        <taxon>Clostridia</taxon>
        <taxon>Lachnospirales</taxon>
        <taxon>Lachnospiraceae</taxon>
        <taxon>Hungatella</taxon>
    </lineage>
</organism>
<dbReference type="Proteomes" id="UP000261111">
    <property type="component" value="Unassembled WGS sequence"/>
</dbReference>
<gene>
    <name evidence="1" type="ORF">DWX41_19955</name>
</gene>
<dbReference type="SUPFAM" id="SSF143011">
    <property type="entry name" value="RelE-like"/>
    <property type="match status" value="1"/>
</dbReference>
<reference evidence="1 2" key="1">
    <citation type="submission" date="2018-08" db="EMBL/GenBank/DDBJ databases">
        <title>A genome reference for cultivated species of the human gut microbiota.</title>
        <authorList>
            <person name="Zou Y."/>
            <person name="Xue W."/>
            <person name="Luo G."/>
        </authorList>
    </citation>
    <scope>NUCLEOTIDE SEQUENCE [LARGE SCALE GENOMIC DNA]</scope>
    <source>
        <strain evidence="1 2">AF19-21</strain>
    </source>
</reference>
<comment type="caution">
    <text evidence="1">The sequence shown here is derived from an EMBL/GenBank/DDBJ whole genome shotgun (WGS) entry which is preliminary data.</text>
</comment>
<dbReference type="AlphaFoldDB" id="A0A3E2WGK2"/>
<proteinExistence type="predicted"/>
<dbReference type="InterPro" id="IPR035093">
    <property type="entry name" value="RelE/ParE_toxin_dom_sf"/>
</dbReference>